<dbReference type="InterPro" id="IPR013937">
    <property type="entry name" value="Sorting_nexin_C"/>
</dbReference>
<keyword evidence="8" id="KW-1185">Reference proteome</keyword>
<dbReference type="Pfam" id="PF00615">
    <property type="entry name" value="RGS"/>
    <property type="match status" value="1"/>
</dbReference>
<evidence type="ECO:0000313" key="7">
    <source>
        <dbReference type="EMBL" id="KAK8779430.1"/>
    </source>
</evidence>
<dbReference type="SMART" id="SM00315">
    <property type="entry name" value="RGS"/>
    <property type="match status" value="1"/>
</dbReference>
<evidence type="ECO:0000259" key="6">
    <source>
        <dbReference type="PROSITE" id="PS51207"/>
    </source>
</evidence>
<dbReference type="EMBL" id="JARKHS020009819">
    <property type="protein sequence ID" value="KAK8779430.1"/>
    <property type="molecule type" value="Genomic_DNA"/>
</dbReference>
<evidence type="ECO:0000259" key="5">
    <source>
        <dbReference type="PROSITE" id="PS50195"/>
    </source>
</evidence>
<accession>A0AAQ4EXH4</accession>
<comment type="caution">
    <text evidence="7">The sequence shown here is derived from an EMBL/GenBank/DDBJ whole genome shotgun (WGS) entry which is preliminary data.</text>
</comment>
<dbReference type="InterPro" id="IPR001683">
    <property type="entry name" value="PX_dom"/>
</dbReference>
<dbReference type="InterPro" id="IPR003114">
    <property type="entry name" value="Phox_assoc"/>
</dbReference>
<keyword evidence="2" id="KW-0175">Coiled coil</keyword>
<dbReference type="SUPFAM" id="SSF64268">
    <property type="entry name" value="PX domain"/>
    <property type="match status" value="1"/>
</dbReference>
<dbReference type="SMART" id="SM00313">
    <property type="entry name" value="PXA"/>
    <property type="match status" value="1"/>
</dbReference>
<dbReference type="GO" id="GO:0035091">
    <property type="term" value="F:phosphatidylinositol binding"/>
    <property type="evidence" value="ECO:0007669"/>
    <property type="project" value="InterPro"/>
</dbReference>
<dbReference type="PANTHER" id="PTHR22775:SF48">
    <property type="entry name" value="SORTING NEXIN-25"/>
    <property type="match status" value="1"/>
</dbReference>
<dbReference type="InterPro" id="IPR016137">
    <property type="entry name" value="RGS"/>
</dbReference>
<dbReference type="PROSITE" id="PS51207">
    <property type="entry name" value="PXA"/>
    <property type="match status" value="1"/>
</dbReference>
<dbReference type="SUPFAM" id="SSF48097">
    <property type="entry name" value="Regulator of G-protein signaling, RGS"/>
    <property type="match status" value="1"/>
</dbReference>
<feature type="domain" description="RGS" evidence="4">
    <location>
        <begin position="386"/>
        <end position="502"/>
    </location>
</feature>
<dbReference type="SMART" id="SM00312">
    <property type="entry name" value="PX"/>
    <property type="match status" value="1"/>
</dbReference>
<dbReference type="PROSITE" id="PS50195">
    <property type="entry name" value="PX"/>
    <property type="match status" value="1"/>
</dbReference>
<feature type="domain" description="PXA" evidence="6">
    <location>
        <begin position="98"/>
        <end position="263"/>
    </location>
</feature>
<proteinExistence type="inferred from homology"/>
<dbReference type="Pfam" id="PF08628">
    <property type="entry name" value="Nexin_C"/>
    <property type="match status" value="1"/>
</dbReference>
<dbReference type="InterPro" id="IPR036871">
    <property type="entry name" value="PX_dom_sf"/>
</dbReference>
<evidence type="ECO:0008006" key="9">
    <source>
        <dbReference type="Google" id="ProtNLM"/>
    </source>
</evidence>
<reference evidence="7 8" key="1">
    <citation type="journal article" date="2023" name="Arcadia Sci">
        <title>De novo assembly of a long-read Amblyomma americanum tick genome.</title>
        <authorList>
            <person name="Chou S."/>
            <person name="Poskanzer K.E."/>
            <person name="Rollins M."/>
            <person name="Thuy-Boun P.S."/>
        </authorList>
    </citation>
    <scope>NUCLEOTIDE SEQUENCE [LARGE SCALE GENOMIC DNA]</scope>
    <source>
        <strain evidence="7">F_SG_1</strain>
        <tissue evidence="7">Salivary glands</tissue>
    </source>
</reference>
<name>A0AAQ4EXH4_AMBAM</name>
<dbReference type="PROSITE" id="PS50132">
    <property type="entry name" value="RGS"/>
    <property type="match status" value="1"/>
</dbReference>
<dbReference type="AlphaFoldDB" id="A0AAQ4EXH4"/>
<dbReference type="InterPro" id="IPR044926">
    <property type="entry name" value="RGS_subdomain_2"/>
</dbReference>
<comment type="similarity">
    <text evidence="1">Belongs to the sorting nexin family.</text>
</comment>
<feature type="domain" description="PX" evidence="5">
    <location>
        <begin position="615"/>
        <end position="730"/>
    </location>
</feature>
<evidence type="ECO:0000256" key="3">
    <source>
        <dbReference type="SAM" id="MobiDB-lite"/>
    </source>
</evidence>
<organism evidence="7 8">
    <name type="scientific">Amblyomma americanum</name>
    <name type="common">Lone star tick</name>
    <dbReference type="NCBI Taxonomy" id="6943"/>
    <lineage>
        <taxon>Eukaryota</taxon>
        <taxon>Metazoa</taxon>
        <taxon>Ecdysozoa</taxon>
        <taxon>Arthropoda</taxon>
        <taxon>Chelicerata</taxon>
        <taxon>Arachnida</taxon>
        <taxon>Acari</taxon>
        <taxon>Parasitiformes</taxon>
        <taxon>Ixodida</taxon>
        <taxon>Ixodoidea</taxon>
        <taxon>Ixodidae</taxon>
        <taxon>Amblyomminae</taxon>
        <taxon>Amblyomma</taxon>
    </lineage>
</organism>
<dbReference type="Gene3D" id="3.30.1520.10">
    <property type="entry name" value="Phox-like domain"/>
    <property type="match status" value="1"/>
</dbReference>
<dbReference type="Gene3D" id="1.20.120.1490">
    <property type="match status" value="1"/>
</dbReference>
<dbReference type="Gene3D" id="1.10.167.10">
    <property type="entry name" value="Regulator of G-protein Signalling 4, domain 2"/>
    <property type="match status" value="1"/>
</dbReference>
<protein>
    <recommendedName>
        <fullName evidence="9">Sorting nexin-25</fullName>
    </recommendedName>
</protein>
<evidence type="ECO:0000256" key="1">
    <source>
        <dbReference type="ARBA" id="ARBA00010883"/>
    </source>
</evidence>
<gene>
    <name evidence="7" type="ORF">V5799_019230</name>
</gene>
<sequence>MGTLGRNLIKGSFVVCIAAALTHYYGHLDTAGVALMYVGMVSIGVILGCRSVLCTDDQYPIVLREHDGNHLLKQVLQEKMKEYSRMDGSEKAKHIVFSRTVDTKINEIFDLVFRDFILPWYKHLVPDHRCFCMLLRGEIWRVLRNLKERCRKIDDVKLLTDHMVRKVQKHFHAARIATGGNGERRPFPLSPFLETPQLELDHLRQVADFLLALLLPSEYALCISVRHLLREILACLVFQPTVDLVTDPDYINQKLIAYLQWLQVENEKHSRTYAYAETWEDFIFVIDTCTDVQDLKRMRFNIVSEIMQATTANNLKKARGISEDKQYDAPSTAKGDLLQSRNLSKYIKQLTYAKARCEKQLKLVGGLDCYSPSDEQESLPGRKVFAFSVLMESPVCREYLSRFLQGEEVGKSLLSFWQDVENMQLSSKDEWHQLGNEIYQTYIKRPRPGIRLSKGVLKGIEAFIMANKGPEAFLQAQKEVYQILEERYYHSFLVSEAYHSMVIETQNLHLDLGSYKEDDKSPSSSSQQEECVPAVAESPQPTVEECYSQRKNQLTRLESRLDDKRRALQALQATPNSDPKMVRVLEKEIQEMRAQCSLLTDKLKRAHDWIQGLGKWAATIHSSQIVKDCSPKPLPYFTILVSTPDQSGWAVTKTIADFHCLRQRLLPMCPELKQVSLPSASKPRFRSFDQAFLDKTQPALQRFLDFTMKEERLSRSEALYSFLSQSPDPLKEDLPAVKKNISFPLLQLFRNLSGPILQDSNEEDDDLYLYDKDLRDDKKDDVAVPLYALADELFELQGVFNLLRRALISFVQTYYGKPINRQLREWVSWVFSEPMQVYMLDMLRESLWPGGQLAPEWPRRSEQEQLAARKQAKALLLENLPHILDVVGQQNARKGAAKAFDVFQNVRLNKQLFYDLLEAFLLEFAPELKPHS</sequence>
<dbReference type="Pfam" id="PF02194">
    <property type="entry name" value="PXA"/>
    <property type="match status" value="1"/>
</dbReference>
<feature type="region of interest" description="Disordered" evidence="3">
    <location>
        <begin position="514"/>
        <end position="537"/>
    </location>
</feature>
<dbReference type="PANTHER" id="PTHR22775">
    <property type="entry name" value="SORTING NEXIN"/>
    <property type="match status" value="1"/>
</dbReference>
<dbReference type="Pfam" id="PF00787">
    <property type="entry name" value="PX"/>
    <property type="match status" value="1"/>
</dbReference>
<evidence type="ECO:0000259" key="4">
    <source>
        <dbReference type="PROSITE" id="PS50132"/>
    </source>
</evidence>
<feature type="coiled-coil region" evidence="2">
    <location>
        <begin position="547"/>
        <end position="602"/>
    </location>
</feature>
<evidence type="ECO:0000313" key="8">
    <source>
        <dbReference type="Proteomes" id="UP001321473"/>
    </source>
</evidence>
<dbReference type="InterPro" id="IPR036305">
    <property type="entry name" value="RGS_sf"/>
</dbReference>
<dbReference type="Proteomes" id="UP001321473">
    <property type="component" value="Unassembled WGS sequence"/>
</dbReference>
<evidence type="ECO:0000256" key="2">
    <source>
        <dbReference type="SAM" id="Coils"/>
    </source>
</evidence>